<dbReference type="AlphaFoldDB" id="A0A327T7N7"/>
<reference evidence="5 6" key="1">
    <citation type="submission" date="2018-06" db="EMBL/GenBank/DDBJ databases">
        <title>Genomic Encyclopedia of Archaeal and Bacterial Type Strains, Phase II (KMG-II): from individual species to whole genera.</title>
        <authorList>
            <person name="Goeker M."/>
        </authorList>
    </citation>
    <scope>NUCLEOTIDE SEQUENCE [LARGE SCALE GENOMIC DNA]</scope>
    <source>
        <strain evidence="5 6">DSM 14825</strain>
    </source>
</reference>
<dbReference type="GO" id="GO:0043565">
    <property type="term" value="F:sequence-specific DNA binding"/>
    <property type="evidence" value="ECO:0007669"/>
    <property type="project" value="InterPro"/>
</dbReference>
<keyword evidence="1" id="KW-0805">Transcription regulation</keyword>
<dbReference type="RefSeq" id="WP_111632053.1">
    <property type="nucleotide sequence ID" value="NZ_QLLR01000001.1"/>
</dbReference>
<name>A0A327T7N7_9SPHI</name>
<accession>A0A327T7N7</accession>
<dbReference type="SUPFAM" id="SSF46689">
    <property type="entry name" value="Homeodomain-like"/>
    <property type="match status" value="1"/>
</dbReference>
<dbReference type="OrthoDB" id="2585681at2"/>
<dbReference type="InterPro" id="IPR020449">
    <property type="entry name" value="Tscrpt_reg_AraC-type_HTH"/>
</dbReference>
<dbReference type="InterPro" id="IPR018060">
    <property type="entry name" value="HTH_AraC"/>
</dbReference>
<dbReference type="PRINTS" id="PR00032">
    <property type="entry name" value="HTHARAC"/>
</dbReference>
<evidence type="ECO:0000256" key="2">
    <source>
        <dbReference type="ARBA" id="ARBA00023125"/>
    </source>
</evidence>
<dbReference type="InterPro" id="IPR009057">
    <property type="entry name" value="Homeodomain-like_sf"/>
</dbReference>
<keyword evidence="3" id="KW-0804">Transcription</keyword>
<evidence type="ECO:0000313" key="6">
    <source>
        <dbReference type="Proteomes" id="UP000249754"/>
    </source>
</evidence>
<proteinExistence type="predicted"/>
<dbReference type="Proteomes" id="UP000249754">
    <property type="component" value="Unassembled WGS sequence"/>
</dbReference>
<keyword evidence="2 5" id="KW-0238">DNA-binding</keyword>
<dbReference type="Pfam" id="PF12833">
    <property type="entry name" value="HTH_18"/>
    <property type="match status" value="1"/>
</dbReference>
<protein>
    <submittedName>
        <fullName evidence="5">AraC-like DNA-binding protein</fullName>
    </submittedName>
</protein>
<dbReference type="GO" id="GO:0003700">
    <property type="term" value="F:DNA-binding transcription factor activity"/>
    <property type="evidence" value="ECO:0007669"/>
    <property type="project" value="InterPro"/>
</dbReference>
<dbReference type="PANTHER" id="PTHR43280">
    <property type="entry name" value="ARAC-FAMILY TRANSCRIPTIONAL REGULATOR"/>
    <property type="match status" value="1"/>
</dbReference>
<dbReference type="PANTHER" id="PTHR43280:SF32">
    <property type="entry name" value="TRANSCRIPTIONAL REGULATORY PROTEIN"/>
    <property type="match status" value="1"/>
</dbReference>
<evidence type="ECO:0000313" key="5">
    <source>
        <dbReference type="EMBL" id="RAJ37339.1"/>
    </source>
</evidence>
<gene>
    <name evidence="5" type="ORF">LY11_00415</name>
</gene>
<feature type="domain" description="HTH araC/xylS-type" evidence="4">
    <location>
        <begin position="202"/>
        <end position="300"/>
    </location>
</feature>
<evidence type="ECO:0000256" key="3">
    <source>
        <dbReference type="ARBA" id="ARBA00023163"/>
    </source>
</evidence>
<dbReference type="PROSITE" id="PS01124">
    <property type="entry name" value="HTH_ARAC_FAMILY_2"/>
    <property type="match status" value="1"/>
</dbReference>
<organism evidence="5 6">
    <name type="scientific">Pedobacter cryoconitis</name>
    <dbReference type="NCBI Taxonomy" id="188932"/>
    <lineage>
        <taxon>Bacteria</taxon>
        <taxon>Pseudomonadati</taxon>
        <taxon>Bacteroidota</taxon>
        <taxon>Sphingobacteriia</taxon>
        <taxon>Sphingobacteriales</taxon>
        <taxon>Sphingobacteriaceae</taxon>
        <taxon>Pedobacter</taxon>
    </lineage>
</organism>
<dbReference type="Gene3D" id="1.10.10.60">
    <property type="entry name" value="Homeodomain-like"/>
    <property type="match status" value="1"/>
</dbReference>
<sequence>MVLLELLPMDAPKTKGIKHISSAEYISRFVNTYSTVQFKNAMVQVYDYQNHSKFLKTPTTLFRPDYNYVIYLKSGFIKKQLGTEIKCIEAPAVVFVGAGHVVGMNEVSADPEGTIVVFENDILNEILSRQDLLKLFDINPIIKLNEKTSAYIGALGELLLHEYQENKMDMQVITPLLQAMFQKLLSLSDRHFVLSQSHLIALRFKELVYRNFVQEKSVSYYAREMAITENYLNRCSNQILNKSAKKFIIEVTVLQSRILLQDMGKHVAEIANELNFDDPAYFTRMFKKVTGISPSDYKKQILNNL</sequence>
<evidence type="ECO:0000256" key="1">
    <source>
        <dbReference type="ARBA" id="ARBA00023015"/>
    </source>
</evidence>
<dbReference type="EMBL" id="QLLR01000001">
    <property type="protein sequence ID" value="RAJ37339.1"/>
    <property type="molecule type" value="Genomic_DNA"/>
</dbReference>
<evidence type="ECO:0000259" key="4">
    <source>
        <dbReference type="PROSITE" id="PS01124"/>
    </source>
</evidence>
<comment type="caution">
    <text evidence="5">The sequence shown here is derived from an EMBL/GenBank/DDBJ whole genome shotgun (WGS) entry which is preliminary data.</text>
</comment>
<dbReference type="SMART" id="SM00342">
    <property type="entry name" value="HTH_ARAC"/>
    <property type="match status" value="1"/>
</dbReference>